<name>A0A245ZCW8_9SPHN</name>
<keyword evidence="4" id="KW-1185">Reference proteome</keyword>
<reference evidence="3 4" key="1">
    <citation type="submission" date="2017-03" db="EMBL/GenBank/DDBJ databases">
        <title>Genome sequence of Sphingomonas mucosissima DSM 17494.</title>
        <authorList>
            <person name="Poehlein A."/>
            <person name="Wuebbeler J.H."/>
            <person name="Steinbuechel A."/>
            <person name="Daniel R."/>
        </authorList>
    </citation>
    <scope>NUCLEOTIDE SEQUENCE [LARGE SCALE GENOMIC DNA]</scope>
    <source>
        <strain evidence="3 4">DSM 17494</strain>
    </source>
</reference>
<dbReference type="Gene3D" id="3.30.420.240">
    <property type="match status" value="1"/>
</dbReference>
<gene>
    <name evidence="3" type="ORF">SPMU_33820</name>
</gene>
<evidence type="ECO:0000256" key="1">
    <source>
        <dbReference type="ARBA" id="ARBA00022612"/>
    </source>
</evidence>
<keyword evidence="1" id="KW-1188">Viral release from host cell</keyword>
<dbReference type="InterPro" id="IPR006517">
    <property type="entry name" value="Phage_terminase_lsu-like_C"/>
</dbReference>
<dbReference type="AlphaFoldDB" id="A0A245ZCW8"/>
<evidence type="ECO:0000313" key="4">
    <source>
        <dbReference type="Proteomes" id="UP000197783"/>
    </source>
</evidence>
<evidence type="ECO:0000259" key="2">
    <source>
        <dbReference type="Pfam" id="PF17289"/>
    </source>
</evidence>
<proteinExistence type="predicted"/>
<evidence type="ECO:0000313" key="3">
    <source>
        <dbReference type="EMBL" id="OWK27543.1"/>
    </source>
</evidence>
<dbReference type="InterPro" id="IPR035421">
    <property type="entry name" value="Terminase_6C"/>
</dbReference>
<dbReference type="EMBL" id="NBBJ01000016">
    <property type="protein sequence ID" value="OWK27543.1"/>
    <property type="molecule type" value="Genomic_DNA"/>
</dbReference>
<protein>
    <submittedName>
        <fullName evidence="3">Terminase-like family protein</fullName>
    </submittedName>
</protein>
<dbReference type="Pfam" id="PF17289">
    <property type="entry name" value="Terminase_6C"/>
    <property type="match status" value="1"/>
</dbReference>
<comment type="caution">
    <text evidence="3">The sequence shown here is derived from an EMBL/GenBank/DDBJ whole genome shotgun (WGS) entry which is preliminary data.</text>
</comment>
<dbReference type="Proteomes" id="UP000197783">
    <property type="component" value="Unassembled WGS sequence"/>
</dbReference>
<feature type="domain" description="Terminase large subunit gp17-like C-terminal" evidence="2">
    <location>
        <begin position="3"/>
        <end position="144"/>
    </location>
</feature>
<sequence length="176" mass="20612">MQSWDTGLSDEPGADYSVCTTWGYRERRWYLVDVLRARLAFPDLKRAVLRLKRQWRADEVIIEDAGSGISLWQEFRANGDFRPLMWKVRQGKEERLVGVTGQLEAGLCVLPAEAPWLEAFRHELRGFPFSRNDDQVDSMTQFLEYQRLWSDELLAERDPVTGRKLRINRPSRLVRG</sequence>
<organism evidence="3 4">
    <name type="scientific">Sphingomonas mucosissima</name>
    <dbReference type="NCBI Taxonomy" id="370959"/>
    <lineage>
        <taxon>Bacteria</taxon>
        <taxon>Pseudomonadati</taxon>
        <taxon>Pseudomonadota</taxon>
        <taxon>Alphaproteobacteria</taxon>
        <taxon>Sphingomonadales</taxon>
        <taxon>Sphingomonadaceae</taxon>
        <taxon>Sphingomonas</taxon>
    </lineage>
</organism>
<accession>A0A245ZCW8</accession>
<dbReference type="NCBIfam" id="TIGR01630">
    <property type="entry name" value="psiM2_ORF9"/>
    <property type="match status" value="1"/>
</dbReference>